<evidence type="ECO:0000313" key="13">
    <source>
        <dbReference type="Proteomes" id="UP000316304"/>
    </source>
</evidence>
<dbReference type="SUPFAM" id="SSF56645">
    <property type="entry name" value="Acyl-CoA dehydrogenase NM domain-like"/>
    <property type="match status" value="1"/>
</dbReference>
<reference evidence="12 13" key="1">
    <citation type="submission" date="2019-02" db="EMBL/GenBank/DDBJ databases">
        <title>Deep-cultivation of Planctomycetes and their phenomic and genomic characterization uncovers novel biology.</title>
        <authorList>
            <person name="Wiegand S."/>
            <person name="Jogler M."/>
            <person name="Boedeker C."/>
            <person name="Pinto D."/>
            <person name="Vollmers J."/>
            <person name="Rivas-Marin E."/>
            <person name="Kohn T."/>
            <person name="Peeters S.H."/>
            <person name="Heuer A."/>
            <person name="Rast P."/>
            <person name="Oberbeckmann S."/>
            <person name="Bunk B."/>
            <person name="Jeske O."/>
            <person name="Meyerdierks A."/>
            <person name="Storesund J.E."/>
            <person name="Kallscheuer N."/>
            <person name="Luecker S."/>
            <person name="Lage O.M."/>
            <person name="Pohl T."/>
            <person name="Merkel B.J."/>
            <person name="Hornburger P."/>
            <person name="Mueller R.-W."/>
            <person name="Bruemmer F."/>
            <person name="Labrenz M."/>
            <person name="Spormann A.M."/>
            <person name="Op Den Camp H."/>
            <person name="Overmann J."/>
            <person name="Amann R."/>
            <person name="Jetten M.S.M."/>
            <person name="Mascher T."/>
            <person name="Medema M.H."/>
            <person name="Devos D.P."/>
            <person name="Kaster A.-K."/>
            <person name="Ovreas L."/>
            <person name="Rohde M."/>
            <person name="Galperin M.Y."/>
            <person name="Jogler C."/>
        </authorList>
    </citation>
    <scope>NUCLEOTIDE SEQUENCE [LARGE SCALE GENOMIC DNA]</scope>
    <source>
        <strain evidence="12 13">Pla52o</strain>
    </source>
</reference>
<evidence type="ECO:0000259" key="11">
    <source>
        <dbReference type="Pfam" id="PF21343"/>
    </source>
</evidence>
<protein>
    <submittedName>
        <fullName evidence="12">Putative acyl-CoA dehydrogenase</fullName>
        <ecNumber evidence="12">1.3.99.-</ecNumber>
    </submittedName>
</protein>
<comment type="cofactor">
    <cofactor evidence="1 7">
        <name>FAD</name>
        <dbReference type="ChEBI" id="CHEBI:57692"/>
    </cofactor>
</comment>
<evidence type="ECO:0000256" key="6">
    <source>
        <dbReference type="ARBA" id="ARBA00023002"/>
    </source>
</evidence>
<dbReference type="InterPro" id="IPR037069">
    <property type="entry name" value="AcylCoA_DH/ox_N_sf"/>
</dbReference>
<dbReference type="FunFam" id="1.10.540.10:FF:000001">
    <property type="entry name" value="Very long-chain-specific acyl-CoA dehydrogenase, mitochondrial"/>
    <property type="match status" value="1"/>
</dbReference>
<keyword evidence="3 7" id="KW-0285">Flavoprotein</keyword>
<evidence type="ECO:0000256" key="7">
    <source>
        <dbReference type="RuleBase" id="RU362125"/>
    </source>
</evidence>
<dbReference type="InterPro" id="IPR009100">
    <property type="entry name" value="AcylCoA_DH/oxidase_NM_dom_sf"/>
</dbReference>
<dbReference type="Gene3D" id="2.40.110.10">
    <property type="entry name" value="Butyryl-CoA Dehydrogenase, subunit A, domain 2"/>
    <property type="match status" value="1"/>
</dbReference>
<evidence type="ECO:0000256" key="2">
    <source>
        <dbReference type="ARBA" id="ARBA00009347"/>
    </source>
</evidence>
<keyword evidence="6 7" id="KW-0560">Oxidoreductase</keyword>
<keyword evidence="13" id="KW-1185">Reference proteome</keyword>
<name>A0A5C6CM03_9BACT</name>
<feature type="domain" description="Acyl-CoA dehydrogenase/oxidase N-terminal" evidence="10">
    <location>
        <begin position="68"/>
        <end position="171"/>
    </location>
</feature>
<keyword evidence="4 7" id="KW-0274">FAD</keyword>
<comment type="caution">
    <text evidence="12">The sequence shown here is derived from an EMBL/GenBank/DDBJ whole genome shotgun (WGS) entry which is preliminary data.</text>
</comment>
<keyword evidence="5" id="KW-0809">Transit peptide</keyword>
<dbReference type="RefSeq" id="WP_146594008.1">
    <property type="nucleotide sequence ID" value="NZ_SJPT01000002.1"/>
</dbReference>
<evidence type="ECO:0000259" key="9">
    <source>
        <dbReference type="Pfam" id="PF02770"/>
    </source>
</evidence>
<dbReference type="Pfam" id="PF00441">
    <property type="entry name" value="Acyl-CoA_dh_1"/>
    <property type="match status" value="1"/>
</dbReference>
<dbReference type="InterPro" id="IPR013786">
    <property type="entry name" value="AcylCoA_DH/ox_N"/>
</dbReference>
<dbReference type="InterPro" id="IPR009075">
    <property type="entry name" value="AcylCo_DH/oxidase_C"/>
</dbReference>
<dbReference type="Pfam" id="PF02771">
    <property type="entry name" value="Acyl-CoA_dh_N"/>
    <property type="match status" value="1"/>
</dbReference>
<evidence type="ECO:0000259" key="8">
    <source>
        <dbReference type="Pfam" id="PF00441"/>
    </source>
</evidence>
<dbReference type="InterPro" id="IPR049448">
    <property type="entry name" value="ACAD9/ACADV-like_C"/>
</dbReference>
<evidence type="ECO:0000259" key="10">
    <source>
        <dbReference type="Pfam" id="PF02771"/>
    </source>
</evidence>
<dbReference type="Gene3D" id="1.20.140.10">
    <property type="entry name" value="Butyryl-CoA Dehydrogenase, subunit A, domain 3"/>
    <property type="match status" value="2"/>
</dbReference>
<dbReference type="Proteomes" id="UP000316304">
    <property type="component" value="Unassembled WGS sequence"/>
</dbReference>
<feature type="domain" description="Acyl-CoA dehydrogenase/oxidase C-terminal" evidence="8">
    <location>
        <begin position="286"/>
        <end position="432"/>
    </location>
</feature>
<evidence type="ECO:0000256" key="5">
    <source>
        <dbReference type="ARBA" id="ARBA00022946"/>
    </source>
</evidence>
<accession>A0A5C6CM03</accession>
<evidence type="ECO:0000256" key="1">
    <source>
        <dbReference type="ARBA" id="ARBA00001974"/>
    </source>
</evidence>
<dbReference type="GO" id="GO:0003995">
    <property type="term" value="F:acyl-CoA dehydrogenase activity"/>
    <property type="evidence" value="ECO:0007669"/>
    <property type="project" value="TreeGrafter"/>
</dbReference>
<dbReference type="AlphaFoldDB" id="A0A5C6CM03"/>
<evidence type="ECO:0000256" key="4">
    <source>
        <dbReference type="ARBA" id="ARBA00022827"/>
    </source>
</evidence>
<gene>
    <name evidence="12" type="primary">fadE</name>
    <name evidence="12" type="ORF">Pla52o_16830</name>
</gene>
<dbReference type="FunFam" id="2.40.110.10:FF:000002">
    <property type="entry name" value="Acyl-CoA dehydrogenase fadE12"/>
    <property type="match status" value="1"/>
</dbReference>
<dbReference type="InterPro" id="IPR036250">
    <property type="entry name" value="AcylCo_DH-like_C"/>
</dbReference>
<dbReference type="GO" id="GO:0006631">
    <property type="term" value="P:fatty acid metabolic process"/>
    <property type="evidence" value="ECO:0007669"/>
    <property type="project" value="UniProtKB-ARBA"/>
</dbReference>
<dbReference type="EMBL" id="SJPT01000002">
    <property type="protein sequence ID" value="TWU25382.1"/>
    <property type="molecule type" value="Genomic_DNA"/>
</dbReference>
<feature type="domain" description="Acyl-CoA oxidase/dehydrogenase middle" evidence="9">
    <location>
        <begin position="175"/>
        <end position="273"/>
    </location>
</feature>
<dbReference type="InterPro" id="IPR006091">
    <property type="entry name" value="Acyl-CoA_Oxase/DH_mid-dom"/>
</dbReference>
<organism evidence="12 13">
    <name type="scientific">Novipirellula galeiformis</name>
    <dbReference type="NCBI Taxonomy" id="2528004"/>
    <lineage>
        <taxon>Bacteria</taxon>
        <taxon>Pseudomonadati</taxon>
        <taxon>Planctomycetota</taxon>
        <taxon>Planctomycetia</taxon>
        <taxon>Pirellulales</taxon>
        <taxon>Pirellulaceae</taxon>
        <taxon>Novipirellula</taxon>
    </lineage>
</organism>
<dbReference type="PANTHER" id="PTHR43884:SF9">
    <property type="entry name" value="COMPLEX I ASSEMBLY FACTOR ACAD9, MITOCHONDRIAL"/>
    <property type="match status" value="1"/>
</dbReference>
<dbReference type="OrthoDB" id="9802447at2"/>
<dbReference type="SUPFAM" id="SSF47203">
    <property type="entry name" value="Acyl-CoA dehydrogenase C-terminal domain-like"/>
    <property type="match status" value="1"/>
</dbReference>
<dbReference type="EC" id="1.3.99.-" evidence="12"/>
<feature type="domain" description="ACAD9/ACADV-like C-terminal" evidence="11">
    <location>
        <begin position="482"/>
        <end position="570"/>
    </location>
</feature>
<evidence type="ECO:0000256" key="3">
    <source>
        <dbReference type="ARBA" id="ARBA00022630"/>
    </source>
</evidence>
<dbReference type="PANTHER" id="PTHR43884">
    <property type="entry name" value="ACYL-COA DEHYDROGENASE"/>
    <property type="match status" value="1"/>
</dbReference>
<dbReference type="Gene3D" id="1.10.540.10">
    <property type="entry name" value="Acyl-CoA dehydrogenase/oxidase, N-terminal domain"/>
    <property type="match status" value="1"/>
</dbReference>
<dbReference type="InterPro" id="IPR046373">
    <property type="entry name" value="Acyl-CoA_Oxase/DH_mid-dom_sf"/>
</dbReference>
<comment type="similarity">
    <text evidence="2 7">Belongs to the acyl-CoA dehydrogenase family.</text>
</comment>
<dbReference type="GO" id="GO:0050660">
    <property type="term" value="F:flavin adenine dinucleotide binding"/>
    <property type="evidence" value="ECO:0007669"/>
    <property type="project" value="InterPro"/>
</dbReference>
<evidence type="ECO:0000313" key="12">
    <source>
        <dbReference type="EMBL" id="TWU25382.1"/>
    </source>
</evidence>
<proteinExistence type="inferred from homology"/>
<dbReference type="Pfam" id="PF02770">
    <property type="entry name" value="Acyl-CoA_dh_M"/>
    <property type="match status" value="1"/>
</dbReference>
<sequence length="592" mass="65450">MGLVDSTSHADRMEQREQQIRQAEELLGSLPQASGVAKGMFAGRFVDDWVFPYPDLTGIERAEVEAAVVALSHFCDEHLDPTRIDREADIPRDVIDGLAELGLLGMTAPAEFGGSGFSQMGYCRLLEVIGGRCSSTSIFVNAHHSIGMRGLLLFGSESQKKKWLPDLVRGKKLAAFALTEPEAGSDASNVQTMAIPSADGSHFVLHGQKRYITNGAIADVLTVMARTPIEDSRETAITAFLVTPDMPGFQVTEPRMEKLGIRGTATARLAFDNLHVPRENILGPIGKGLKVALTVLDFGRTTFGACCTGAAKTCLRLATDHARSRRQFGRPLAEFELVQEKLARMSAWTYAMEATTNVTAGLIDRGLEDYMLETAMLKVWSTERLWTIVNDAFQIFGGAAYFTDLPLERMLRDHRINQIGEGANEVLMSFIALTGMRGPGMRMKEVSEAWRHPWAGVGTVGHFTSDTLRMRFRSPAVPVRAPELRSDARRLGKAIRRLGTTVQWTLVRHREEVLERQLVLQRIAWIAMELYATACTLSRWDHELADNNHTHDAVARLFVADSLRHVDACFQGMRDNHDPLLLAAASPQDVPS</sequence>
<dbReference type="Pfam" id="PF21343">
    <property type="entry name" value="ACAD9-ACADV_C"/>
    <property type="match status" value="1"/>
</dbReference>